<proteinExistence type="predicted"/>
<reference evidence="1" key="1">
    <citation type="journal article" date="2021" name="New Phytol.">
        <title>Evolutionary innovations through gain and loss of genes in the ectomycorrhizal Boletales.</title>
        <authorList>
            <person name="Wu G."/>
            <person name="Miyauchi S."/>
            <person name="Morin E."/>
            <person name="Kuo A."/>
            <person name="Drula E."/>
            <person name="Varga T."/>
            <person name="Kohler A."/>
            <person name="Feng B."/>
            <person name="Cao Y."/>
            <person name="Lipzen A."/>
            <person name="Daum C."/>
            <person name="Hundley H."/>
            <person name="Pangilinan J."/>
            <person name="Johnson J."/>
            <person name="Barry K."/>
            <person name="LaButti K."/>
            <person name="Ng V."/>
            <person name="Ahrendt S."/>
            <person name="Min B."/>
            <person name="Choi I.G."/>
            <person name="Park H."/>
            <person name="Plett J.M."/>
            <person name="Magnuson J."/>
            <person name="Spatafora J.W."/>
            <person name="Nagy L.G."/>
            <person name="Henrissat B."/>
            <person name="Grigoriev I.V."/>
            <person name="Yang Z.L."/>
            <person name="Xu J."/>
            <person name="Martin F.M."/>
        </authorList>
    </citation>
    <scope>NUCLEOTIDE SEQUENCE</scope>
    <source>
        <strain evidence="1">ATCC 28755</strain>
    </source>
</reference>
<accession>A0ACB8AF77</accession>
<keyword evidence="2" id="KW-1185">Reference proteome</keyword>
<gene>
    <name evidence="1" type="ORF">BJ138DRAFT_861734</name>
</gene>
<name>A0ACB8AF77_9AGAM</name>
<sequence length="233" mass="26380">MDPYVEFAARLQTVNYFQDHSHMEGKRVGSRQSYSLPAYFPVASCASMFAAGTSLHAIAITVSECIFALRCYAMWNRNKIIFVISLFTTVTFSSPPLPVIHGCYKTGANTILFATFVVIMVSEAIIVCSTLFRAHQHFRYGHNALIHSLARDGVFYCLCMFGMSVANLFVIFALPIQYSEMLNTYQAVMHTILACRMQLHLRKIDRTIYRVCPTIELELRPMSFSSVEDVPEV</sequence>
<evidence type="ECO:0000313" key="2">
    <source>
        <dbReference type="Proteomes" id="UP000790377"/>
    </source>
</evidence>
<comment type="caution">
    <text evidence="1">The sequence shown here is derived from an EMBL/GenBank/DDBJ whole genome shotgun (WGS) entry which is preliminary data.</text>
</comment>
<protein>
    <submittedName>
        <fullName evidence="1">Uncharacterized protein</fullName>
    </submittedName>
</protein>
<dbReference type="Proteomes" id="UP000790377">
    <property type="component" value="Unassembled WGS sequence"/>
</dbReference>
<organism evidence="1 2">
    <name type="scientific">Hygrophoropsis aurantiaca</name>
    <dbReference type="NCBI Taxonomy" id="72124"/>
    <lineage>
        <taxon>Eukaryota</taxon>
        <taxon>Fungi</taxon>
        <taxon>Dikarya</taxon>
        <taxon>Basidiomycota</taxon>
        <taxon>Agaricomycotina</taxon>
        <taxon>Agaricomycetes</taxon>
        <taxon>Agaricomycetidae</taxon>
        <taxon>Boletales</taxon>
        <taxon>Coniophorineae</taxon>
        <taxon>Hygrophoropsidaceae</taxon>
        <taxon>Hygrophoropsis</taxon>
    </lineage>
</organism>
<evidence type="ECO:0000313" key="1">
    <source>
        <dbReference type="EMBL" id="KAH7911845.1"/>
    </source>
</evidence>
<dbReference type="EMBL" id="MU267665">
    <property type="protein sequence ID" value="KAH7911845.1"/>
    <property type="molecule type" value="Genomic_DNA"/>
</dbReference>